<evidence type="ECO:0000313" key="2">
    <source>
        <dbReference type="EMBL" id="SHM29423.1"/>
    </source>
</evidence>
<dbReference type="EMBL" id="FRBT01000005">
    <property type="protein sequence ID" value="SHM29423.1"/>
    <property type="molecule type" value="Genomic_DNA"/>
</dbReference>
<accession>A0A1M7HM58</accession>
<dbReference type="RefSeq" id="WP_073075448.1">
    <property type="nucleotide sequence ID" value="NZ_FRBT01000005.1"/>
</dbReference>
<dbReference type="OrthoDB" id="9810174at2"/>
<dbReference type="Gene3D" id="3.90.1340.10">
    <property type="entry name" value="Phage tail collar domain"/>
    <property type="match status" value="1"/>
</dbReference>
<dbReference type="STRING" id="946677.SAMN05444484_10538"/>
<sequence length="179" mass="18501">MDGTIGEIRQFAANFAPRNWAFCNGQTVAIRSNTALFSIIGTYYGGDGQTTFKLPDFGGRVAIGAGQGNGLSQYVIGESSGTNGIALTTLNLPSHTHATTAAVSIPAYSDEGDASTPSGNILAAKASMYSTDEGDTSMKAATYNVTVTPVGSGQPLSITQPSIGMNYIICLFGNFPPRS</sequence>
<feature type="domain" description="Phage tail collar" evidence="1">
    <location>
        <begin position="6"/>
        <end position="61"/>
    </location>
</feature>
<dbReference type="Proteomes" id="UP000184028">
    <property type="component" value="Unassembled WGS sequence"/>
</dbReference>
<name>A0A1M7HM58_9FLAO</name>
<dbReference type="InterPro" id="IPR037053">
    <property type="entry name" value="Phage_tail_collar_dom_sf"/>
</dbReference>
<gene>
    <name evidence="2" type="ORF">SAMN05444484_10538</name>
</gene>
<dbReference type="AlphaFoldDB" id="A0A1M7HM58"/>
<organism evidence="2 3">
    <name type="scientific">Flavobacterium chilense</name>
    <dbReference type="NCBI Taxonomy" id="946677"/>
    <lineage>
        <taxon>Bacteria</taxon>
        <taxon>Pseudomonadati</taxon>
        <taxon>Bacteroidota</taxon>
        <taxon>Flavobacteriia</taxon>
        <taxon>Flavobacteriales</taxon>
        <taxon>Flavobacteriaceae</taxon>
        <taxon>Flavobacterium</taxon>
    </lineage>
</organism>
<dbReference type="InterPro" id="IPR011083">
    <property type="entry name" value="Phage_tail_collar_dom"/>
</dbReference>
<proteinExistence type="predicted"/>
<keyword evidence="3" id="KW-1185">Reference proteome</keyword>
<reference evidence="3" key="1">
    <citation type="submission" date="2016-11" db="EMBL/GenBank/DDBJ databases">
        <authorList>
            <person name="Varghese N."/>
            <person name="Submissions S."/>
        </authorList>
    </citation>
    <scope>NUCLEOTIDE SEQUENCE [LARGE SCALE GENOMIC DNA]</scope>
    <source>
        <strain evidence="3">DSM 24724</strain>
    </source>
</reference>
<protein>
    <submittedName>
        <fullName evidence="2">Microcystin-dependent protein</fullName>
    </submittedName>
</protein>
<evidence type="ECO:0000259" key="1">
    <source>
        <dbReference type="Pfam" id="PF07484"/>
    </source>
</evidence>
<dbReference type="Pfam" id="PF07484">
    <property type="entry name" value="Collar"/>
    <property type="match status" value="1"/>
</dbReference>
<dbReference type="SUPFAM" id="SSF88874">
    <property type="entry name" value="Receptor-binding domain of short tail fibre protein gp12"/>
    <property type="match status" value="1"/>
</dbReference>
<evidence type="ECO:0000313" key="3">
    <source>
        <dbReference type="Proteomes" id="UP000184028"/>
    </source>
</evidence>